<name>A0A8J2YG47_9BACL</name>
<gene>
    <name evidence="1" type="ORF">GCM10011391_14500</name>
</gene>
<evidence type="ECO:0008006" key="3">
    <source>
        <dbReference type="Google" id="ProtNLM"/>
    </source>
</evidence>
<reference evidence="1" key="1">
    <citation type="journal article" date="2014" name="Int. J. Syst. Evol. Microbiol.">
        <title>Complete genome sequence of Corynebacterium casei LMG S-19264T (=DSM 44701T), isolated from a smear-ripened cheese.</title>
        <authorList>
            <consortium name="US DOE Joint Genome Institute (JGI-PGF)"/>
            <person name="Walter F."/>
            <person name="Albersmeier A."/>
            <person name="Kalinowski J."/>
            <person name="Ruckert C."/>
        </authorList>
    </citation>
    <scope>NUCLEOTIDE SEQUENCE</scope>
    <source>
        <strain evidence="1">CGMCC 1.15371</strain>
    </source>
</reference>
<dbReference type="InterPro" id="IPR050155">
    <property type="entry name" value="HAD-like_hydrolase_sf"/>
</dbReference>
<dbReference type="AlphaFoldDB" id="A0A8J2YG47"/>
<dbReference type="GO" id="GO:0006281">
    <property type="term" value="P:DNA repair"/>
    <property type="evidence" value="ECO:0007669"/>
    <property type="project" value="TreeGrafter"/>
</dbReference>
<dbReference type="PANTHER" id="PTHR43434:SF1">
    <property type="entry name" value="PHOSPHOGLYCOLATE PHOSPHATASE"/>
    <property type="match status" value="1"/>
</dbReference>
<keyword evidence="2" id="KW-1185">Reference proteome</keyword>
<dbReference type="Gene3D" id="3.40.50.1000">
    <property type="entry name" value="HAD superfamily/HAD-like"/>
    <property type="match status" value="1"/>
</dbReference>
<sequence>MKTFQLQSEEVMMIGDAVFDIQMANAAHVDSCAVTWGSHQENQLKAESPTMLIRHVADLEQL</sequence>
<protein>
    <recommendedName>
        <fullName evidence="3">HAD family hydrolase</fullName>
    </recommendedName>
</protein>
<dbReference type="SUPFAM" id="SSF56784">
    <property type="entry name" value="HAD-like"/>
    <property type="match status" value="1"/>
</dbReference>
<proteinExistence type="predicted"/>
<dbReference type="InterPro" id="IPR036412">
    <property type="entry name" value="HAD-like_sf"/>
</dbReference>
<dbReference type="GO" id="GO:0008967">
    <property type="term" value="F:phosphoglycolate phosphatase activity"/>
    <property type="evidence" value="ECO:0007669"/>
    <property type="project" value="TreeGrafter"/>
</dbReference>
<comment type="caution">
    <text evidence="1">The sequence shown here is derived from an EMBL/GenBank/DDBJ whole genome shotgun (WGS) entry which is preliminary data.</text>
</comment>
<dbReference type="GO" id="GO:0005829">
    <property type="term" value="C:cytosol"/>
    <property type="evidence" value="ECO:0007669"/>
    <property type="project" value="TreeGrafter"/>
</dbReference>
<dbReference type="Pfam" id="PF13242">
    <property type="entry name" value="Hydrolase_like"/>
    <property type="match status" value="1"/>
</dbReference>
<dbReference type="EMBL" id="BMIR01000005">
    <property type="protein sequence ID" value="GGE36750.1"/>
    <property type="molecule type" value="Genomic_DNA"/>
</dbReference>
<dbReference type="PANTHER" id="PTHR43434">
    <property type="entry name" value="PHOSPHOGLYCOLATE PHOSPHATASE"/>
    <property type="match status" value="1"/>
</dbReference>
<accession>A0A8J2YG47</accession>
<dbReference type="Proteomes" id="UP000628775">
    <property type="component" value="Unassembled WGS sequence"/>
</dbReference>
<reference evidence="1" key="2">
    <citation type="submission" date="2020-09" db="EMBL/GenBank/DDBJ databases">
        <authorList>
            <person name="Sun Q."/>
            <person name="Zhou Y."/>
        </authorList>
    </citation>
    <scope>NUCLEOTIDE SEQUENCE</scope>
    <source>
        <strain evidence="1">CGMCC 1.15371</strain>
    </source>
</reference>
<evidence type="ECO:0000313" key="2">
    <source>
        <dbReference type="Proteomes" id="UP000628775"/>
    </source>
</evidence>
<dbReference type="InterPro" id="IPR023214">
    <property type="entry name" value="HAD_sf"/>
</dbReference>
<organism evidence="1 2">
    <name type="scientific">Pullulanibacillus camelliae</name>
    <dbReference type="NCBI Taxonomy" id="1707096"/>
    <lineage>
        <taxon>Bacteria</taxon>
        <taxon>Bacillati</taxon>
        <taxon>Bacillota</taxon>
        <taxon>Bacilli</taxon>
        <taxon>Bacillales</taxon>
        <taxon>Sporolactobacillaceae</taxon>
        <taxon>Pullulanibacillus</taxon>
    </lineage>
</organism>
<evidence type="ECO:0000313" key="1">
    <source>
        <dbReference type="EMBL" id="GGE36750.1"/>
    </source>
</evidence>